<dbReference type="PANTHER" id="PTHR36696">
    <property type="entry name" value="AGAP012002-PA"/>
    <property type="match status" value="1"/>
</dbReference>
<comment type="caution">
    <text evidence="3">The sequence shown here is derived from an EMBL/GenBank/DDBJ whole genome shotgun (WGS) entry which is preliminary data.</text>
</comment>
<keyword evidence="2" id="KW-0472">Membrane</keyword>
<keyword evidence="2" id="KW-1133">Transmembrane helix</keyword>
<dbReference type="InParanoid" id="A0A6L2PQ71"/>
<proteinExistence type="predicted"/>
<accession>A0A6L2PQ71</accession>
<feature type="compositionally biased region" description="Basic and acidic residues" evidence="1">
    <location>
        <begin position="493"/>
        <end position="502"/>
    </location>
</feature>
<feature type="region of interest" description="Disordered" evidence="1">
    <location>
        <begin position="426"/>
        <end position="515"/>
    </location>
</feature>
<dbReference type="Proteomes" id="UP000502823">
    <property type="component" value="Unassembled WGS sequence"/>
</dbReference>
<organism evidence="3 4">
    <name type="scientific">Coptotermes formosanus</name>
    <name type="common">Formosan subterranean termite</name>
    <dbReference type="NCBI Taxonomy" id="36987"/>
    <lineage>
        <taxon>Eukaryota</taxon>
        <taxon>Metazoa</taxon>
        <taxon>Ecdysozoa</taxon>
        <taxon>Arthropoda</taxon>
        <taxon>Hexapoda</taxon>
        <taxon>Insecta</taxon>
        <taxon>Pterygota</taxon>
        <taxon>Neoptera</taxon>
        <taxon>Polyneoptera</taxon>
        <taxon>Dictyoptera</taxon>
        <taxon>Blattodea</taxon>
        <taxon>Blattoidea</taxon>
        <taxon>Termitoidae</taxon>
        <taxon>Rhinotermitidae</taxon>
        <taxon>Coptotermes</taxon>
    </lineage>
</organism>
<dbReference type="EMBL" id="BLKM01000350">
    <property type="protein sequence ID" value="GFG32057.1"/>
    <property type="molecule type" value="Genomic_DNA"/>
</dbReference>
<evidence type="ECO:0000256" key="2">
    <source>
        <dbReference type="SAM" id="Phobius"/>
    </source>
</evidence>
<keyword evidence="4" id="KW-1185">Reference proteome</keyword>
<feature type="transmembrane region" description="Helical" evidence="2">
    <location>
        <begin position="138"/>
        <end position="163"/>
    </location>
</feature>
<name>A0A6L2PQ71_COPFO</name>
<feature type="compositionally biased region" description="Polar residues" evidence="1">
    <location>
        <begin position="452"/>
        <end position="469"/>
    </location>
</feature>
<feature type="compositionally biased region" description="Basic and acidic residues" evidence="1">
    <location>
        <begin position="437"/>
        <end position="446"/>
    </location>
</feature>
<gene>
    <name evidence="3" type="ORF">Cfor_06842</name>
</gene>
<evidence type="ECO:0000313" key="3">
    <source>
        <dbReference type="EMBL" id="GFG32057.1"/>
    </source>
</evidence>
<protein>
    <submittedName>
        <fullName evidence="3">Uncharacterized protein</fullName>
    </submittedName>
</protein>
<keyword evidence="2" id="KW-0812">Transmembrane</keyword>
<feature type="compositionally biased region" description="Basic residues" evidence="1">
    <location>
        <begin position="478"/>
        <end position="490"/>
    </location>
</feature>
<dbReference type="OrthoDB" id="10021598at2759"/>
<reference evidence="4" key="1">
    <citation type="submission" date="2020-01" db="EMBL/GenBank/DDBJ databases">
        <title>Draft genome sequence of the Termite Coptotermes fromosanus.</title>
        <authorList>
            <person name="Itakura S."/>
            <person name="Yosikawa Y."/>
            <person name="Umezawa K."/>
        </authorList>
    </citation>
    <scope>NUCLEOTIDE SEQUENCE [LARGE SCALE GENOMIC DNA]</scope>
</reference>
<sequence length="790" mass="90168">MEDVEQEIIFPIHMPCYPRAYCDLNIRNNQIMKKAVLEFKKRNIDESLPIASVSATAGEILEVRWFDTRNGTWTTITETFTKFVSMGPIKIQSQSIMVRYFFVDCQFFDPTRIMQGNIASLKYYNEEYVLHKAQAVSYFIPVALCTVLMTFIMMLVTCACCYIRKRKQKMYSKHDFTMTYTPGLNVTYDEDETKLADAWPAVYHHLSLEDQNVCLPSLTSNDSNTPRTSETEMICVEFPNFAHPAPYTLRPFAGVYNPFPYGCSILCNHPADYEAKDIVKRAKESWATEGKTVLLTKENAAVDNDLFRGSVAAPYDDGEDAVPEELFRRYTDTDSRPLTPAPTLASVMTRGSIRRCVTPDPIPTHTLSPARQRTVLVLDLHRSYSQDTLSWQGFSLPTKTSLQPLNRTISPVQVGEELQVPQKKKINVKKKGAVSPKNEESDRSVNEKVMQSVKTLPVTSDTLTDTACSSGEEELPKRRGKHRRHHKKSGRVGSREPEEFHGLAEPGETQVSAEGKDCQNISARASLFSGATTEVEIQENQERDIYAVESHRSNQGGRSFIDTETLKQLQRELDQEVIDSEFNPKRQRALQEALQSCLQRNPAISEELKQLKSEMRLPNICIENLLNLPRNFSRQSSRFELPLDSRLLNTMTPMQYIQRYVSISSGRRQLYNTVFNRHKEESEERHILGKNVVVALGEVMGRPLSDEQRIYLKNLIGWEDLDLLEFRTWGGLCALCERLLGPQFISSFPSRLTDPCHEVEKADFETLPQRLQGLHPDPRLVTILHGIWKL</sequence>
<evidence type="ECO:0000313" key="4">
    <source>
        <dbReference type="Proteomes" id="UP000502823"/>
    </source>
</evidence>
<dbReference type="PANTHER" id="PTHR36696:SF1">
    <property type="entry name" value="EF-HAND DOMAIN-CONTAINING PROTEIN"/>
    <property type="match status" value="1"/>
</dbReference>
<dbReference type="AlphaFoldDB" id="A0A6L2PQ71"/>
<evidence type="ECO:0000256" key="1">
    <source>
        <dbReference type="SAM" id="MobiDB-lite"/>
    </source>
</evidence>